<dbReference type="InterPro" id="IPR013656">
    <property type="entry name" value="PAS_4"/>
</dbReference>
<sequence>MGKIVLLVPREEMLYQAHNILQEKKYAVSDMRVIQTENAVVEARNAIAAGATILIARGLQASVIKQYTDIPVVEIVVTAQEMALLVVKAKQIVGKEMPVVAVVGVKNMFCDMSYFETIYDIRLRTYFASNGAGLKEQSRLAIEEGADLVIGGDVAVGTAKEAGCPSLFLSMTEDSLRTAFAMAENMDFAMGAEKRSNAQIETLLDYSFNGVVNMDKDGVITAVNPVMKDILGQDGEQVAGRRMEDVFKDIDHGRLTEVLEGRQESYSSFMQAGSTAVFAILAPVRVGDETEGAILTCHKVKRQRLAGERQNSVKDSQLKPPGLIARGCFQSVLQHSKAMEDCVHLARLYSQSELPVLILGETGTEQRLLAESMHNAGLYNDGAFFSLSLSGLSGTEQHSMIFGDKGAVFLAGQGTIYIEDVEQMSLSNQFSLCQLIRYKTSSRDFARTVRFDVRIMASSTMDLEGLWNLAGAGRFRKDLLYLLSGLTLCIPPLRKRPEDMEFLADALLKECCDKYGRYHVLTRGALKCLMEYDWPGNRVQLEAYMNRLVLTAEKRSIDEIMVRSLHDRLYPEQSRIQEDSVPSGLSGPIRGEEERLIRQALARFNGNRERTADSLNISKATLWRKMKKYNIDSFETKTK</sequence>
<evidence type="ECO:0000256" key="4">
    <source>
        <dbReference type="ARBA" id="ARBA00023163"/>
    </source>
</evidence>
<dbReference type="PRINTS" id="PR01590">
    <property type="entry name" value="HTHFIS"/>
</dbReference>
<dbReference type="RefSeq" id="WP_165641478.1">
    <property type="nucleotide sequence ID" value="NZ_JAAITT010000012.1"/>
</dbReference>
<dbReference type="NCBIfam" id="TIGR00229">
    <property type="entry name" value="sensory_box"/>
    <property type="match status" value="1"/>
</dbReference>
<feature type="domain" description="Sigma-54 factor interaction" evidence="5">
    <location>
        <begin position="332"/>
        <end position="550"/>
    </location>
</feature>
<proteinExistence type="predicted"/>
<dbReference type="InterPro" id="IPR002197">
    <property type="entry name" value="HTH_Fis"/>
</dbReference>
<accession>A0AAW5BWM9</accession>
<dbReference type="InterPro" id="IPR058031">
    <property type="entry name" value="AAA_lid_NorR"/>
</dbReference>
<dbReference type="PANTHER" id="PTHR32071">
    <property type="entry name" value="TRANSCRIPTIONAL REGULATORY PROTEIN"/>
    <property type="match status" value="1"/>
</dbReference>
<dbReference type="PROSITE" id="PS50112">
    <property type="entry name" value="PAS"/>
    <property type="match status" value="1"/>
</dbReference>
<dbReference type="Pfam" id="PF00158">
    <property type="entry name" value="Sigma54_activat"/>
    <property type="match status" value="1"/>
</dbReference>
<keyword evidence="1" id="KW-0547">Nucleotide-binding</keyword>
<gene>
    <name evidence="8" type="ORF">G5B36_10280</name>
    <name evidence="7" type="ORF">L0N08_07285</name>
</gene>
<keyword evidence="3" id="KW-0805">Transcription regulation</keyword>
<dbReference type="EMBL" id="JAAITT010000012">
    <property type="protein sequence ID" value="NSJ49085.1"/>
    <property type="molecule type" value="Genomic_DNA"/>
</dbReference>
<evidence type="ECO:0000313" key="9">
    <source>
        <dbReference type="Proteomes" id="UP000669239"/>
    </source>
</evidence>
<dbReference type="SUPFAM" id="SSF52540">
    <property type="entry name" value="P-loop containing nucleoside triphosphate hydrolases"/>
    <property type="match status" value="1"/>
</dbReference>
<evidence type="ECO:0000313" key="10">
    <source>
        <dbReference type="Proteomes" id="UP001299608"/>
    </source>
</evidence>
<dbReference type="SUPFAM" id="SSF46689">
    <property type="entry name" value="Homeodomain-like"/>
    <property type="match status" value="1"/>
</dbReference>
<dbReference type="PROSITE" id="PS50045">
    <property type="entry name" value="SIGMA54_INTERACT_4"/>
    <property type="match status" value="1"/>
</dbReference>
<dbReference type="Gene3D" id="3.30.450.20">
    <property type="entry name" value="PAS domain"/>
    <property type="match status" value="1"/>
</dbReference>
<reference evidence="7" key="3">
    <citation type="submission" date="2022-01" db="EMBL/GenBank/DDBJ databases">
        <title>Collection of gut derived symbiotic bacterial strains cultured from healthy donors.</title>
        <authorList>
            <person name="Lin H."/>
            <person name="Kohout C."/>
            <person name="Waligurski E."/>
            <person name="Pamer E.G."/>
        </authorList>
    </citation>
    <scope>NUCLEOTIDE SEQUENCE</scope>
    <source>
        <strain evidence="7">DFI.6.55</strain>
    </source>
</reference>
<dbReference type="SMART" id="SM00091">
    <property type="entry name" value="PAS"/>
    <property type="match status" value="1"/>
</dbReference>
<evidence type="ECO:0000256" key="2">
    <source>
        <dbReference type="ARBA" id="ARBA00022840"/>
    </source>
</evidence>
<dbReference type="PANTHER" id="PTHR32071:SF57">
    <property type="entry name" value="C4-DICARBOXYLATE TRANSPORT TRANSCRIPTIONAL REGULATORY PROTEIN DCTD"/>
    <property type="match status" value="1"/>
</dbReference>
<dbReference type="Gene3D" id="3.40.50.10660">
    <property type="entry name" value="PrpR receptor domain-like"/>
    <property type="match status" value="1"/>
</dbReference>
<evidence type="ECO:0000313" key="8">
    <source>
        <dbReference type="EMBL" id="NSJ49085.1"/>
    </source>
</evidence>
<dbReference type="GO" id="GO:0005524">
    <property type="term" value="F:ATP binding"/>
    <property type="evidence" value="ECO:0007669"/>
    <property type="project" value="UniProtKB-KW"/>
</dbReference>
<dbReference type="Gene3D" id="3.40.50.2300">
    <property type="match status" value="1"/>
</dbReference>
<dbReference type="AlphaFoldDB" id="A0AAW5BWM9"/>
<dbReference type="InterPro" id="IPR035965">
    <property type="entry name" value="PAS-like_dom_sf"/>
</dbReference>
<comment type="caution">
    <text evidence="7">The sequence shown here is derived from an EMBL/GenBank/DDBJ whole genome shotgun (WGS) entry which is preliminary data.</text>
</comment>
<evidence type="ECO:0000256" key="1">
    <source>
        <dbReference type="ARBA" id="ARBA00022741"/>
    </source>
</evidence>
<dbReference type="InterPro" id="IPR002078">
    <property type="entry name" value="Sigma_54_int"/>
</dbReference>
<evidence type="ECO:0000259" key="5">
    <source>
        <dbReference type="PROSITE" id="PS50045"/>
    </source>
</evidence>
<dbReference type="SUPFAM" id="SSF159800">
    <property type="entry name" value="PrpR receptor domain-like"/>
    <property type="match status" value="1"/>
</dbReference>
<dbReference type="GO" id="GO:0006355">
    <property type="term" value="P:regulation of DNA-templated transcription"/>
    <property type="evidence" value="ECO:0007669"/>
    <property type="project" value="InterPro"/>
</dbReference>
<dbReference type="Pfam" id="PF02954">
    <property type="entry name" value="HTH_8"/>
    <property type="match status" value="1"/>
</dbReference>
<dbReference type="EMBL" id="JAKNGE010000007">
    <property type="protein sequence ID" value="MCG4745209.1"/>
    <property type="molecule type" value="Genomic_DNA"/>
</dbReference>
<evidence type="ECO:0000259" key="6">
    <source>
        <dbReference type="PROSITE" id="PS50112"/>
    </source>
</evidence>
<keyword evidence="4" id="KW-0804">Transcription</keyword>
<protein>
    <submittedName>
        <fullName evidence="8">PAS domain S-box protein</fullName>
    </submittedName>
    <submittedName>
        <fullName evidence="7">PrpR N-terminal domain-containing protein</fullName>
    </submittedName>
</protein>
<name>A0AAW5BWM9_9FIRM</name>
<reference evidence="8 9" key="1">
    <citation type="journal article" date="2020" name="Cell Host Microbe">
        <title>Functional and Genomic Variation between Human-Derived Isolates of Lachnospiraceae Reveals Inter- and Intra-Species Diversity.</title>
        <authorList>
            <person name="Sorbara M.T."/>
            <person name="Littmann E.R."/>
            <person name="Fontana E."/>
            <person name="Moody T.U."/>
            <person name="Kohout C.E."/>
            <person name="Gjonbalaj M."/>
            <person name="Eaton V."/>
            <person name="Seok R."/>
            <person name="Leiner I.M."/>
            <person name="Pamer E.G."/>
        </authorList>
    </citation>
    <scope>NUCLEOTIDE SEQUENCE [LARGE SCALE GENOMIC DNA]</scope>
    <source>
        <strain evidence="8 9">MSK.1.17</strain>
    </source>
</reference>
<dbReference type="Gene3D" id="1.10.8.60">
    <property type="match status" value="1"/>
</dbReference>
<dbReference type="CDD" id="cd00130">
    <property type="entry name" value="PAS"/>
    <property type="match status" value="1"/>
</dbReference>
<dbReference type="Proteomes" id="UP000669239">
    <property type="component" value="Unassembled WGS sequence"/>
</dbReference>
<reference evidence="8" key="2">
    <citation type="submission" date="2020-02" db="EMBL/GenBank/DDBJ databases">
        <authorList>
            <person name="Littmann E."/>
            <person name="Sorbara M."/>
        </authorList>
    </citation>
    <scope>NUCLEOTIDE SEQUENCE</scope>
    <source>
        <strain evidence="8">MSK.1.17</strain>
    </source>
</reference>
<keyword evidence="9" id="KW-1185">Reference proteome</keyword>
<dbReference type="SUPFAM" id="SSF55785">
    <property type="entry name" value="PYP-like sensor domain (PAS domain)"/>
    <property type="match status" value="1"/>
</dbReference>
<evidence type="ECO:0000313" key="7">
    <source>
        <dbReference type="EMBL" id="MCG4745209.1"/>
    </source>
</evidence>
<dbReference type="InterPro" id="IPR010524">
    <property type="entry name" value="Sig_transdc_resp-reg_PrpR_N"/>
</dbReference>
<dbReference type="InterPro" id="IPR009057">
    <property type="entry name" value="Homeodomain-like_sf"/>
</dbReference>
<dbReference type="Pfam" id="PF25601">
    <property type="entry name" value="AAA_lid_14"/>
    <property type="match status" value="1"/>
</dbReference>
<dbReference type="Gene3D" id="3.40.50.300">
    <property type="entry name" value="P-loop containing nucleotide triphosphate hydrolases"/>
    <property type="match status" value="1"/>
</dbReference>
<dbReference type="Pfam" id="PF06506">
    <property type="entry name" value="PrpR_N"/>
    <property type="match status" value="1"/>
</dbReference>
<feature type="domain" description="PAS" evidence="6">
    <location>
        <begin position="196"/>
        <end position="260"/>
    </location>
</feature>
<organism evidence="7 10">
    <name type="scientific">Enterocloster aldenensis</name>
    <dbReference type="NCBI Taxonomy" id="358742"/>
    <lineage>
        <taxon>Bacteria</taxon>
        <taxon>Bacillati</taxon>
        <taxon>Bacillota</taxon>
        <taxon>Clostridia</taxon>
        <taxon>Lachnospirales</taxon>
        <taxon>Lachnospiraceae</taxon>
        <taxon>Enterocloster</taxon>
    </lineage>
</organism>
<dbReference type="GO" id="GO:0000156">
    <property type="term" value="F:phosphorelay response regulator activity"/>
    <property type="evidence" value="ECO:0007669"/>
    <property type="project" value="InterPro"/>
</dbReference>
<dbReference type="Gene3D" id="1.10.10.60">
    <property type="entry name" value="Homeodomain-like"/>
    <property type="match status" value="1"/>
</dbReference>
<dbReference type="GO" id="GO:0043565">
    <property type="term" value="F:sequence-specific DNA binding"/>
    <property type="evidence" value="ECO:0007669"/>
    <property type="project" value="InterPro"/>
</dbReference>
<dbReference type="InterPro" id="IPR000014">
    <property type="entry name" value="PAS"/>
</dbReference>
<evidence type="ECO:0000256" key="3">
    <source>
        <dbReference type="ARBA" id="ARBA00023015"/>
    </source>
</evidence>
<keyword evidence="2" id="KW-0067">ATP-binding</keyword>
<dbReference type="Pfam" id="PF08448">
    <property type="entry name" value="PAS_4"/>
    <property type="match status" value="1"/>
</dbReference>
<dbReference type="InterPro" id="IPR027417">
    <property type="entry name" value="P-loop_NTPase"/>
</dbReference>
<dbReference type="Proteomes" id="UP001299608">
    <property type="component" value="Unassembled WGS sequence"/>
</dbReference>